<dbReference type="InterPro" id="IPR036397">
    <property type="entry name" value="RNaseH_sf"/>
</dbReference>
<dbReference type="InterPro" id="IPR002156">
    <property type="entry name" value="RNaseH_domain"/>
</dbReference>
<keyword evidence="3" id="KW-1185">Reference proteome</keyword>
<protein>
    <recommendedName>
        <fullName evidence="1">RNase H type-1 domain-containing protein</fullName>
    </recommendedName>
</protein>
<dbReference type="CDD" id="cd06222">
    <property type="entry name" value="RNase_H_like"/>
    <property type="match status" value="1"/>
</dbReference>
<dbReference type="GO" id="GO:0004523">
    <property type="term" value="F:RNA-DNA hybrid ribonuclease activity"/>
    <property type="evidence" value="ECO:0007669"/>
    <property type="project" value="InterPro"/>
</dbReference>
<dbReference type="Pfam" id="PF13456">
    <property type="entry name" value="RVT_3"/>
    <property type="match status" value="1"/>
</dbReference>
<organism evidence="2 3">
    <name type="scientific">Gossypium klotzschianum</name>
    <dbReference type="NCBI Taxonomy" id="34286"/>
    <lineage>
        <taxon>Eukaryota</taxon>
        <taxon>Viridiplantae</taxon>
        <taxon>Streptophyta</taxon>
        <taxon>Embryophyta</taxon>
        <taxon>Tracheophyta</taxon>
        <taxon>Spermatophyta</taxon>
        <taxon>Magnoliopsida</taxon>
        <taxon>eudicotyledons</taxon>
        <taxon>Gunneridae</taxon>
        <taxon>Pentapetalae</taxon>
        <taxon>rosids</taxon>
        <taxon>malvids</taxon>
        <taxon>Malvales</taxon>
        <taxon>Malvaceae</taxon>
        <taxon>Malvoideae</taxon>
        <taxon>Gossypium</taxon>
    </lineage>
</organism>
<dbReference type="PANTHER" id="PTHR47074">
    <property type="entry name" value="BNAC02G40300D PROTEIN"/>
    <property type="match status" value="1"/>
</dbReference>
<dbReference type="GO" id="GO:0003676">
    <property type="term" value="F:nucleic acid binding"/>
    <property type="evidence" value="ECO:0007669"/>
    <property type="project" value="InterPro"/>
</dbReference>
<dbReference type="OrthoDB" id="1000370at2759"/>
<comment type="caution">
    <text evidence="2">The sequence shown here is derived from an EMBL/GenBank/DDBJ whole genome shotgun (WGS) entry which is preliminary data.</text>
</comment>
<feature type="domain" description="RNase H type-1" evidence="1">
    <location>
        <begin position="40"/>
        <end position="141"/>
    </location>
</feature>
<dbReference type="SUPFAM" id="SSF53098">
    <property type="entry name" value="Ribonuclease H-like"/>
    <property type="match status" value="1"/>
</dbReference>
<sequence>MGFINAYCTEIQDMGEVLKTRNETNTNVWQPPRGNVIKINFDASFNQNYHKSISGIIAQNKEGLVMASCTYPWENISDLTMAEARACLQAVVIIKKLISAVKDRSCIRSLIQEIKGRTSKFRSLQFKHIPREANKAAHRLVLEGRKYDGPPYWMEEVPLTVEEL</sequence>
<proteinExistence type="predicted"/>
<reference evidence="2 3" key="1">
    <citation type="journal article" date="2019" name="Genome Biol. Evol.">
        <title>Insights into the evolution of the New World diploid cottons (Gossypium, subgenus Houzingenia) based on genome sequencing.</title>
        <authorList>
            <person name="Grover C.E."/>
            <person name="Arick M.A. 2nd"/>
            <person name="Thrash A."/>
            <person name="Conover J.L."/>
            <person name="Sanders W.S."/>
            <person name="Peterson D.G."/>
            <person name="Frelichowski J.E."/>
            <person name="Scheffler J.A."/>
            <person name="Scheffler B.E."/>
            <person name="Wendel J.F."/>
        </authorList>
    </citation>
    <scope>NUCLEOTIDE SEQUENCE [LARGE SCALE GENOMIC DNA]</scope>
    <source>
        <strain evidence="2">57</strain>
        <tissue evidence="2">Leaf</tissue>
    </source>
</reference>
<evidence type="ECO:0000313" key="3">
    <source>
        <dbReference type="Proteomes" id="UP000593573"/>
    </source>
</evidence>
<dbReference type="InterPro" id="IPR012337">
    <property type="entry name" value="RNaseH-like_sf"/>
</dbReference>
<evidence type="ECO:0000259" key="1">
    <source>
        <dbReference type="Pfam" id="PF13456"/>
    </source>
</evidence>
<dbReference type="EMBL" id="JABFAB010000013">
    <property type="protein sequence ID" value="MBA0668468.1"/>
    <property type="molecule type" value="Genomic_DNA"/>
</dbReference>
<dbReference type="Proteomes" id="UP000593573">
    <property type="component" value="Unassembled WGS sequence"/>
</dbReference>
<dbReference type="PANTHER" id="PTHR47074:SF61">
    <property type="entry name" value="RNASE H TYPE-1 DOMAIN-CONTAINING PROTEIN"/>
    <property type="match status" value="1"/>
</dbReference>
<gene>
    <name evidence="2" type="ORF">Goklo_001375</name>
</gene>
<dbReference type="Gene3D" id="3.30.420.10">
    <property type="entry name" value="Ribonuclease H-like superfamily/Ribonuclease H"/>
    <property type="match status" value="1"/>
</dbReference>
<feature type="non-terminal residue" evidence="2">
    <location>
        <position position="164"/>
    </location>
</feature>
<dbReference type="InterPro" id="IPR044730">
    <property type="entry name" value="RNase_H-like_dom_plant"/>
</dbReference>
<dbReference type="AlphaFoldDB" id="A0A7J8W0E0"/>
<evidence type="ECO:0000313" key="2">
    <source>
        <dbReference type="EMBL" id="MBA0668468.1"/>
    </source>
</evidence>
<dbReference type="InterPro" id="IPR052929">
    <property type="entry name" value="RNase_H-like_EbsB-rel"/>
</dbReference>
<accession>A0A7J8W0E0</accession>
<name>A0A7J8W0E0_9ROSI</name>